<evidence type="ECO:0000259" key="1">
    <source>
        <dbReference type="Pfam" id="PF02492"/>
    </source>
</evidence>
<dbReference type="InterPro" id="IPR051316">
    <property type="entry name" value="Zinc-reg_GTPase_activator"/>
</dbReference>
<evidence type="ECO:0000313" key="3">
    <source>
        <dbReference type="Proteomes" id="UP000535589"/>
    </source>
</evidence>
<accession>A0A7X8TMV7</accession>
<dbReference type="GO" id="GO:0005737">
    <property type="term" value="C:cytoplasm"/>
    <property type="evidence" value="ECO:0007669"/>
    <property type="project" value="TreeGrafter"/>
</dbReference>
<dbReference type="Proteomes" id="UP000535589">
    <property type="component" value="Unassembled WGS sequence"/>
</dbReference>
<dbReference type="PANTHER" id="PTHR13748">
    <property type="entry name" value="COBW-RELATED"/>
    <property type="match status" value="1"/>
</dbReference>
<dbReference type="Pfam" id="PF02492">
    <property type="entry name" value="cobW"/>
    <property type="match status" value="1"/>
</dbReference>
<dbReference type="InterPro" id="IPR027417">
    <property type="entry name" value="P-loop_NTPase"/>
</dbReference>
<evidence type="ECO:0000313" key="2">
    <source>
        <dbReference type="EMBL" id="NLS11682.1"/>
    </source>
</evidence>
<dbReference type="InterPro" id="IPR003495">
    <property type="entry name" value="CobW/HypB/UreG_nucleotide-bd"/>
</dbReference>
<dbReference type="EMBL" id="JABAIK010000002">
    <property type="protein sequence ID" value="NLS11682.1"/>
    <property type="molecule type" value="Genomic_DNA"/>
</dbReference>
<organism evidence="2 3">
    <name type="scientific">Vibrio agarilyticus</name>
    <dbReference type="NCBI Taxonomy" id="2726741"/>
    <lineage>
        <taxon>Bacteria</taxon>
        <taxon>Pseudomonadati</taxon>
        <taxon>Pseudomonadota</taxon>
        <taxon>Gammaproteobacteria</taxon>
        <taxon>Vibrionales</taxon>
        <taxon>Vibrionaceae</taxon>
        <taxon>Vibrio</taxon>
    </lineage>
</organism>
<dbReference type="Gene3D" id="3.40.50.300">
    <property type="entry name" value="P-loop containing nucleotide triphosphate hydrolases"/>
    <property type="match status" value="1"/>
</dbReference>
<name>A0A7X8TMV7_9VIBR</name>
<dbReference type="CDD" id="cd03112">
    <property type="entry name" value="CobW-like"/>
    <property type="match status" value="1"/>
</dbReference>
<reference evidence="2 3" key="1">
    <citation type="submission" date="2020-04" db="EMBL/GenBank/DDBJ databases">
        <title>Vibrio sp. SM6, a novel species isolated from seawater.</title>
        <authorList>
            <person name="Wang X."/>
        </authorList>
    </citation>
    <scope>NUCLEOTIDE SEQUENCE [LARGE SCALE GENOMIC DNA]</scope>
    <source>
        <strain evidence="2 3">SM6</strain>
    </source>
</reference>
<protein>
    <submittedName>
        <fullName evidence="2">GTP-binding protein</fullName>
    </submittedName>
</protein>
<dbReference type="SUPFAM" id="SSF52540">
    <property type="entry name" value="P-loop containing nucleoside triphosphate hydrolases"/>
    <property type="match status" value="1"/>
</dbReference>
<feature type="domain" description="CobW/HypB/UreG nucleotide-binding" evidence="1">
    <location>
        <begin position="34"/>
        <end position="212"/>
    </location>
</feature>
<proteinExistence type="predicted"/>
<gene>
    <name evidence="2" type="ORF">HGP28_02105</name>
</gene>
<sequence length="369" mass="41022">MNQARRENRTHSNDINADISSASHIPSADIMAIPTHIITGFLGVGKTTAILNFIATKPANERWAVLVNEFGEVGVDRALMQGQTSPQQKPRIAIREVPGGCMCCSAGLPMQIALNQLLKEVKPHRLLIEPTGLGHPKEVLQMLSNPHYRKILSLQKTVTLVDARQLFDPRYINHETFNQQIAIADLVVGNKHDSYQERDCQALKTYVKKIGRANAKVIFATHGVIAPDEFDGLTEAYLKLEKSPHVPHVPHAPHAYRSSKTTSVSERALPQTGRLKAVNQGEGFQSAGWRFSPNHRFDRQKVISFLVNLDVERVKAVFITEDGIFGYNQTADGLTEIELDECVESRIEFIAKVIDAKIETQLLALLSAQ</sequence>
<keyword evidence="3" id="KW-1185">Reference proteome</keyword>
<dbReference type="AlphaFoldDB" id="A0A7X8TMV7"/>
<dbReference type="PANTHER" id="PTHR13748:SF46">
    <property type="entry name" value="ZINC CHAPERONE YEIR"/>
    <property type="match status" value="1"/>
</dbReference>
<comment type="caution">
    <text evidence="2">The sequence shown here is derived from an EMBL/GenBank/DDBJ whole genome shotgun (WGS) entry which is preliminary data.</text>
</comment>